<evidence type="ECO:0000256" key="1">
    <source>
        <dbReference type="ARBA" id="ARBA00004141"/>
    </source>
</evidence>
<evidence type="ECO:0000256" key="6">
    <source>
        <dbReference type="ARBA" id="ARBA00023170"/>
    </source>
</evidence>
<evidence type="ECO:0000313" key="11">
    <source>
        <dbReference type="EMBL" id="KAH3713814.1"/>
    </source>
</evidence>
<feature type="transmembrane region" description="Helical" evidence="9">
    <location>
        <begin position="108"/>
        <end position="125"/>
    </location>
</feature>
<accession>A0A9D4BZE2</accession>
<comment type="caution">
    <text evidence="11">The sequence shown here is derived from an EMBL/GenBank/DDBJ whole genome shotgun (WGS) entry which is preliminary data.</text>
</comment>
<dbReference type="EMBL" id="JAIWYP010000014">
    <property type="protein sequence ID" value="KAH3713814.1"/>
    <property type="molecule type" value="Genomic_DNA"/>
</dbReference>
<dbReference type="PROSITE" id="PS50262">
    <property type="entry name" value="G_PROTEIN_RECEP_F1_2"/>
    <property type="match status" value="1"/>
</dbReference>
<proteinExistence type="inferred from homology"/>
<dbReference type="PANTHER" id="PTHR24238:SF47">
    <property type="entry name" value="ECDYSTEROIDS_DOPAMINE RECEPTOR-RELATED"/>
    <property type="match status" value="1"/>
</dbReference>
<dbReference type="SUPFAM" id="SSF81321">
    <property type="entry name" value="Family A G protein-coupled receptor-like"/>
    <property type="match status" value="1"/>
</dbReference>
<dbReference type="CDD" id="cd00637">
    <property type="entry name" value="7tm_classA_rhodopsin-like"/>
    <property type="match status" value="1"/>
</dbReference>
<evidence type="ECO:0000256" key="7">
    <source>
        <dbReference type="ARBA" id="ARBA00023224"/>
    </source>
</evidence>
<dbReference type="Proteomes" id="UP000828390">
    <property type="component" value="Unassembled WGS sequence"/>
</dbReference>
<protein>
    <recommendedName>
        <fullName evidence="10">G-protein coupled receptors family 1 profile domain-containing protein</fullName>
    </recommendedName>
</protein>
<evidence type="ECO:0000256" key="8">
    <source>
        <dbReference type="RuleBase" id="RU000688"/>
    </source>
</evidence>
<keyword evidence="2 8" id="KW-0812">Transmembrane</keyword>
<dbReference type="InterPro" id="IPR000276">
    <property type="entry name" value="GPCR_Rhodpsn"/>
</dbReference>
<evidence type="ECO:0000256" key="2">
    <source>
        <dbReference type="ARBA" id="ARBA00022692"/>
    </source>
</evidence>
<evidence type="ECO:0000259" key="10">
    <source>
        <dbReference type="PROSITE" id="PS50262"/>
    </source>
</evidence>
<keyword evidence="6 8" id="KW-0675">Receptor</keyword>
<comment type="subcellular location">
    <subcellularLocation>
        <location evidence="1">Membrane</location>
        <topology evidence="1">Multi-pass membrane protein</topology>
    </subcellularLocation>
</comment>
<dbReference type="GO" id="GO:0004930">
    <property type="term" value="F:G protein-coupled receptor activity"/>
    <property type="evidence" value="ECO:0007669"/>
    <property type="project" value="UniProtKB-KW"/>
</dbReference>
<dbReference type="PRINTS" id="PR00237">
    <property type="entry name" value="GPCRRHODOPSN"/>
</dbReference>
<dbReference type="AlphaFoldDB" id="A0A9D4BZE2"/>
<organism evidence="11 12">
    <name type="scientific">Dreissena polymorpha</name>
    <name type="common">Zebra mussel</name>
    <name type="synonym">Mytilus polymorpha</name>
    <dbReference type="NCBI Taxonomy" id="45954"/>
    <lineage>
        <taxon>Eukaryota</taxon>
        <taxon>Metazoa</taxon>
        <taxon>Spiralia</taxon>
        <taxon>Lophotrochozoa</taxon>
        <taxon>Mollusca</taxon>
        <taxon>Bivalvia</taxon>
        <taxon>Autobranchia</taxon>
        <taxon>Heteroconchia</taxon>
        <taxon>Euheterodonta</taxon>
        <taxon>Imparidentia</taxon>
        <taxon>Neoheterodontei</taxon>
        <taxon>Myida</taxon>
        <taxon>Dreissenoidea</taxon>
        <taxon>Dreissenidae</taxon>
        <taxon>Dreissena</taxon>
    </lineage>
</organism>
<evidence type="ECO:0000256" key="5">
    <source>
        <dbReference type="ARBA" id="ARBA00023136"/>
    </source>
</evidence>
<feature type="domain" description="G-protein coupled receptors family 1 profile" evidence="10">
    <location>
        <begin position="47"/>
        <end position="260"/>
    </location>
</feature>
<feature type="transmembrane region" description="Helical" evidence="9">
    <location>
        <begin position="67"/>
        <end position="88"/>
    </location>
</feature>
<reference evidence="11" key="2">
    <citation type="submission" date="2020-11" db="EMBL/GenBank/DDBJ databases">
        <authorList>
            <person name="McCartney M.A."/>
            <person name="Auch B."/>
            <person name="Kono T."/>
            <person name="Mallez S."/>
            <person name="Becker A."/>
            <person name="Gohl D.M."/>
            <person name="Silverstein K.A.T."/>
            <person name="Koren S."/>
            <person name="Bechman K.B."/>
            <person name="Herman A."/>
            <person name="Abrahante J.E."/>
            <person name="Garbe J."/>
        </authorList>
    </citation>
    <scope>NUCLEOTIDE SEQUENCE</scope>
    <source>
        <strain evidence="11">Duluth1</strain>
        <tissue evidence="11">Whole animal</tissue>
    </source>
</reference>
<dbReference type="Pfam" id="PF00001">
    <property type="entry name" value="7tm_1"/>
    <property type="match status" value="1"/>
</dbReference>
<keyword evidence="12" id="KW-1185">Reference proteome</keyword>
<keyword evidence="7 8" id="KW-0807">Transducer</keyword>
<dbReference type="PROSITE" id="PS00237">
    <property type="entry name" value="G_PROTEIN_RECEP_F1_1"/>
    <property type="match status" value="1"/>
</dbReference>
<name>A0A9D4BZE2_DREPO</name>
<feature type="transmembrane region" description="Helical" evidence="9">
    <location>
        <begin position="198"/>
        <end position="218"/>
    </location>
</feature>
<evidence type="ECO:0000256" key="3">
    <source>
        <dbReference type="ARBA" id="ARBA00022989"/>
    </source>
</evidence>
<dbReference type="InterPro" id="IPR017452">
    <property type="entry name" value="GPCR_Rhodpsn_7TM"/>
</dbReference>
<keyword evidence="5 9" id="KW-0472">Membrane</keyword>
<gene>
    <name evidence="11" type="ORF">DPMN_073615</name>
</gene>
<comment type="similarity">
    <text evidence="8">Belongs to the G-protein coupled receptor 1 family.</text>
</comment>
<sequence length="260" mass="29471">MYSAIPKVWREDFRENVTLAELNNSLVDLHILSIIYVAILMIVGVLGNILVVYIYTIKYSPSTYRSFILWLGWIDLIACTVGMPLLIYSLMYPYMFPSEAACKTLRCLHVFFVVSSAFIVLGIAIERHQRIRYPLSTQITPTKIKIVCIVFVALGSLVALPAIFVYGDALVDTGVHGVNGTECFIDPTMQDSNFPQGYFVFQLLLCVISMVIIGIVYFRIGLTIMHHYGYIRTNTLSCTHGNTNKKTESRKSYYLSYVKI</sequence>
<feature type="transmembrane region" description="Helical" evidence="9">
    <location>
        <begin position="31"/>
        <end position="55"/>
    </location>
</feature>
<dbReference type="PANTHER" id="PTHR24238">
    <property type="entry name" value="G-PROTEIN COUPLED RECEPTOR"/>
    <property type="match status" value="1"/>
</dbReference>
<keyword evidence="4 8" id="KW-0297">G-protein coupled receptor</keyword>
<reference evidence="11" key="1">
    <citation type="journal article" date="2019" name="bioRxiv">
        <title>The Genome of the Zebra Mussel, Dreissena polymorpha: A Resource for Invasive Species Research.</title>
        <authorList>
            <person name="McCartney M.A."/>
            <person name="Auch B."/>
            <person name="Kono T."/>
            <person name="Mallez S."/>
            <person name="Zhang Y."/>
            <person name="Obille A."/>
            <person name="Becker A."/>
            <person name="Abrahante J.E."/>
            <person name="Garbe J."/>
            <person name="Badalamenti J.P."/>
            <person name="Herman A."/>
            <person name="Mangelson H."/>
            <person name="Liachko I."/>
            <person name="Sullivan S."/>
            <person name="Sone E.D."/>
            <person name="Koren S."/>
            <person name="Silverstein K.A.T."/>
            <person name="Beckman K.B."/>
            <person name="Gohl D.M."/>
        </authorList>
    </citation>
    <scope>NUCLEOTIDE SEQUENCE</scope>
    <source>
        <strain evidence="11">Duluth1</strain>
        <tissue evidence="11">Whole animal</tissue>
    </source>
</reference>
<evidence type="ECO:0000256" key="9">
    <source>
        <dbReference type="SAM" id="Phobius"/>
    </source>
</evidence>
<feature type="transmembrane region" description="Helical" evidence="9">
    <location>
        <begin position="146"/>
        <end position="166"/>
    </location>
</feature>
<keyword evidence="3 9" id="KW-1133">Transmembrane helix</keyword>
<evidence type="ECO:0000256" key="4">
    <source>
        <dbReference type="ARBA" id="ARBA00023040"/>
    </source>
</evidence>
<dbReference type="GO" id="GO:0016020">
    <property type="term" value="C:membrane"/>
    <property type="evidence" value="ECO:0007669"/>
    <property type="project" value="UniProtKB-SubCell"/>
</dbReference>
<evidence type="ECO:0000313" key="12">
    <source>
        <dbReference type="Proteomes" id="UP000828390"/>
    </source>
</evidence>
<dbReference type="Gene3D" id="1.20.1070.10">
    <property type="entry name" value="Rhodopsin 7-helix transmembrane proteins"/>
    <property type="match status" value="1"/>
</dbReference>